<sequence length="111" mass="12869">QAPYPLYFQLFYTYLTIHHLLNKFYLRKATYSPLNRSRFLPIPYSILIPTINIDFPLTQRPIALSLLNSCLSHPSSLVYSPSKTLCYHQPQQCLHWTASYLSTYNSPSLGV</sequence>
<dbReference type="Proteomes" id="UP000092124">
    <property type="component" value="Unassembled WGS sequence"/>
</dbReference>
<keyword evidence="2" id="KW-1185">Reference proteome</keyword>
<proteinExistence type="predicted"/>
<dbReference type="EMBL" id="LZPO01088145">
    <property type="protein sequence ID" value="OBS65898.1"/>
    <property type="molecule type" value="Genomic_DNA"/>
</dbReference>
<reference evidence="1 2" key="1">
    <citation type="submission" date="2016-06" db="EMBL/GenBank/DDBJ databases">
        <title>The Draft Genome Sequence and Annotation of the Desert Woodrat Neotoma lepida.</title>
        <authorList>
            <person name="Campbell M."/>
            <person name="Oakeson K.F."/>
            <person name="Yandell M."/>
            <person name="Halpert J.R."/>
            <person name="Dearing D."/>
        </authorList>
    </citation>
    <scope>NUCLEOTIDE SEQUENCE [LARGE SCALE GENOMIC DNA]</scope>
    <source>
        <strain evidence="1">417</strain>
        <tissue evidence="1">Liver</tissue>
    </source>
</reference>
<protein>
    <submittedName>
        <fullName evidence="1">Uncharacterized protein</fullName>
    </submittedName>
</protein>
<organism evidence="1 2">
    <name type="scientific">Neotoma lepida</name>
    <name type="common">Desert woodrat</name>
    <dbReference type="NCBI Taxonomy" id="56216"/>
    <lineage>
        <taxon>Eukaryota</taxon>
        <taxon>Metazoa</taxon>
        <taxon>Chordata</taxon>
        <taxon>Craniata</taxon>
        <taxon>Vertebrata</taxon>
        <taxon>Euteleostomi</taxon>
        <taxon>Mammalia</taxon>
        <taxon>Eutheria</taxon>
        <taxon>Euarchontoglires</taxon>
        <taxon>Glires</taxon>
        <taxon>Rodentia</taxon>
        <taxon>Myomorpha</taxon>
        <taxon>Muroidea</taxon>
        <taxon>Cricetidae</taxon>
        <taxon>Neotominae</taxon>
        <taxon>Neotoma</taxon>
    </lineage>
</organism>
<evidence type="ECO:0000313" key="1">
    <source>
        <dbReference type="EMBL" id="OBS65898.1"/>
    </source>
</evidence>
<comment type="caution">
    <text evidence="1">The sequence shown here is derived from an EMBL/GenBank/DDBJ whole genome shotgun (WGS) entry which is preliminary data.</text>
</comment>
<feature type="non-terminal residue" evidence="1">
    <location>
        <position position="111"/>
    </location>
</feature>
<evidence type="ECO:0000313" key="2">
    <source>
        <dbReference type="Proteomes" id="UP000092124"/>
    </source>
</evidence>
<accession>A0A1A6GHZ6</accession>
<name>A0A1A6GHZ6_NEOLE</name>
<gene>
    <name evidence="1" type="ORF">A6R68_05562</name>
</gene>
<dbReference type="AlphaFoldDB" id="A0A1A6GHZ6"/>
<feature type="non-terminal residue" evidence="1">
    <location>
        <position position="1"/>
    </location>
</feature>